<feature type="signal peptide" evidence="6">
    <location>
        <begin position="1"/>
        <end position="20"/>
    </location>
</feature>
<dbReference type="EMBL" id="JACLCP010000003">
    <property type="protein sequence ID" value="MBC2845847.1"/>
    <property type="molecule type" value="Genomic_DNA"/>
</dbReference>
<dbReference type="Proteomes" id="UP000533900">
    <property type="component" value="Unassembled WGS sequence"/>
</dbReference>
<keyword evidence="9" id="KW-1185">Reference proteome</keyword>
<dbReference type="Pfam" id="PF18962">
    <property type="entry name" value="Por_Secre_tail"/>
    <property type="match status" value="1"/>
</dbReference>
<dbReference type="GO" id="GO:0004519">
    <property type="term" value="F:endonuclease activity"/>
    <property type="evidence" value="ECO:0007669"/>
    <property type="project" value="UniProtKB-KW"/>
</dbReference>
<feature type="region of interest" description="Disordered" evidence="5">
    <location>
        <begin position="139"/>
        <end position="175"/>
    </location>
</feature>
<evidence type="ECO:0000313" key="9">
    <source>
        <dbReference type="Proteomes" id="UP000533900"/>
    </source>
</evidence>
<gene>
    <name evidence="8" type="ORF">H7F21_12140</name>
</gene>
<protein>
    <submittedName>
        <fullName evidence="8">Endonuclease</fullName>
    </submittedName>
</protein>
<dbReference type="InterPro" id="IPR044925">
    <property type="entry name" value="His-Me_finger_sf"/>
</dbReference>
<dbReference type="PANTHER" id="PTHR33607">
    <property type="entry name" value="ENDONUCLEASE-1"/>
    <property type="match status" value="1"/>
</dbReference>
<evidence type="ECO:0000259" key="7">
    <source>
        <dbReference type="Pfam" id="PF18962"/>
    </source>
</evidence>
<organism evidence="8 9">
    <name type="scientific">Winogradskyella flava</name>
    <dbReference type="NCBI Taxonomy" id="1884876"/>
    <lineage>
        <taxon>Bacteria</taxon>
        <taxon>Pseudomonadati</taxon>
        <taxon>Bacteroidota</taxon>
        <taxon>Flavobacteriia</taxon>
        <taxon>Flavobacteriales</taxon>
        <taxon>Flavobacteriaceae</taxon>
        <taxon>Winogradskyella</taxon>
    </lineage>
</organism>
<evidence type="ECO:0000256" key="1">
    <source>
        <dbReference type="ARBA" id="ARBA00006429"/>
    </source>
</evidence>
<evidence type="ECO:0000256" key="4">
    <source>
        <dbReference type="ARBA" id="ARBA00022801"/>
    </source>
</evidence>
<dbReference type="PANTHER" id="PTHR33607:SF2">
    <property type="entry name" value="ENDONUCLEASE-1"/>
    <property type="match status" value="1"/>
</dbReference>
<dbReference type="InterPro" id="IPR026444">
    <property type="entry name" value="Secre_tail"/>
</dbReference>
<dbReference type="SUPFAM" id="SSF54060">
    <property type="entry name" value="His-Me finger endonucleases"/>
    <property type="match status" value="1"/>
</dbReference>
<evidence type="ECO:0000256" key="3">
    <source>
        <dbReference type="ARBA" id="ARBA00022729"/>
    </source>
</evidence>
<evidence type="ECO:0000313" key="8">
    <source>
        <dbReference type="EMBL" id="MBC2845847.1"/>
    </source>
</evidence>
<evidence type="ECO:0000256" key="5">
    <source>
        <dbReference type="SAM" id="MobiDB-lite"/>
    </source>
</evidence>
<dbReference type="RefSeq" id="WP_185789557.1">
    <property type="nucleotide sequence ID" value="NZ_JACLCP010000003.1"/>
</dbReference>
<name>A0A842IX24_9FLAO</name>
<keyword evidence="3 6" id="KW-0732">Signal</keyword>
<comment type="similarity">
    <text evidence="1">Belongs to the EndA/NucM nuclease family.</text>
</comment>
<keyword evidence="8" id="KW-0255">Endonuclease</keyword>
<proteinExistence type="inferred from homology"/>
<evidence type="ECO:0000256" key="6">
    <source>
        <dbReference type="SAM" id="SignalP"/>
    </source>
</evidence>
<feature type="domain" description="Secretion system C-terminal sorting" evidence="7">
    <location>
        <begin position="288"/>
        <end position="354"/>
    </location>
</feature>
<feature type="chain" id="PRO_5032760008" evidence="6">
    <location>
        <begin position="21"/>
        <end position="356"/>
    </location>
</feature>
<dbReference type="NCBIfam" id="TIGR04183">
    <property type="entry name" value="Por_Secre_tail"/>
    <property type="match status" value="1"/>
</dbReference>
<reference evidence="8" key="1">
    <citation type="submission" date="2020-08" db="EMBL/GenBank/DDBJ databases">
        <title>Winogradskyella ouciana sp. nov., isolated from the hadal seawater of the Mariana Trench.</title>
        <authorList>
            <person name="He X."/>
        </authorList>
    </citation>
    <scope>NUCLEOTIDE SEQUENCE [LARGE SCALE GENOMIC DNA]</scope>
    <source>
        <strain evidence="8">KCTC 52348</strain>
    </source>
</reference>
<accession>A0A842IX24</accession>
<dbReference type="GO" id="GO:0016787">
    <property type="term" value="F:hydrolase activity"/>
    <property type="evidence" value="ECO:0007669"/>
    <property type="project" value="UniProtKB-KW"/>
</dbReference>
<sequence length="356" mass="39832">MKHIYIFSFLFLSVIGYAQQAYYTNGQNNVDFTLSGEAMYSALQIKISNNTNTNTYTYGDIRDDFKIMDLDPTNSNNVLLLYGSVDNLSCTSGQTDRRIRDKDDFGGGNCEYNREHIFARSNANPGMGSASNSFTGIVADPHNLRPTDVQRNGNRGSKKFADGSGSSGDVGSGNWYPGDEWKGDVARAMMYMYVRYGDRCLPSLNGSGPTEPFTDMLQIYLQWNAEDPVSDVENNRNNHLEGVYGNRNPFVDNPYLATVIWGGTEAEDIWGILSVEDEEQDSLFSLSPNPASDIVNIELSNNTETRIEIYDVLGKRVFIRKINESMSLNISSLKSGLYIVKFIQEDRTVTKKLIKS</sequence>
<dbReference type="Pfam" id="PF04231">
    <property type="entry name" value="Endonuclease_1"/>
    <property type="match status" value="1"/>
</dbReference>
<comment type="caution">
    <text evidence="8">The sequence shown here is derived from an EMBL/GenBank/DDBJ whole genome shotgun (WGS) entry which is preliminary data.</text>
</comment>
<dbReference type="InterPro" id="IPR007346">
    <property type="entry name" value="Endonuclease-I"/>
</dbReference>
<keyword evidence="2" id="KW-0540">Nuclease</keyword>
<keyword evidence="4" id="KW-0378">Hydrolase</keyword>
<evidence type="ECO:0000256" key="2">
    <source>
        <dbReference type="ARBA" id="ARBA00022722"/>
    </source>
</evidence>
<dbReference type="AlphaFoldDB" id="A0A842IX24"/>